<gene>
    <name evidence="7" type="ORF">BRAFLDRAFT_129751</name>
</gene>
<dbReference type="InterPro" id="IPR035892">
    <property type="entry name" value="C2_domain_sf"/>
</dbReference>
<dbReference type="eggNOG" id="KOG1366">
    <property type="taxonomic scope" value="Eukaryota"/>
</dbReference>
<feature type="domain" description="C2" evidence="5">
    <location>
        <begin position="745"/>
        <end position="871"/>
    </location>
</feature>
<dbReference type="InterPro" id="IPR001599">
    <property type="entry name" value="Macroglobln_a2"/>
</dbReference>
<dbReference type="InterPro" id="IPR014756">
    <property type="entry name" value="Ig_E-set"/>
</dbReference>
<feature type="region of interest" description="Disordered" evidence="4">
    <location>
        <begin position="471"/>
        <end position="504"/>
    </location>
</feature>
<feature type="compositionally biased region" description="Acidic residues" evidence="4">
    <location>
        <begin position="537"/>
        <end position="556"/>
    </location>
</feature>
<feature type="compositionally biased region" description="Basic residues" evidence="4">
    <location>
        <begin position="472"/>
        <end position="485"/>
    </location>
</feature>
<sequence length="1458" mass="164818">MKYYSFNSRALRLMELSLLDGHCPEEKEIVENDPSFPTKSQLSPTGRQQKWREVMAKLTLQNGVLAHKDAPQLQLVSVEAVQETFMRCHHNHRSWEETWKLSAPNNNYPLYNEPDGTAVFASTVPDTITSWVASAFALNDISGLGVSDTPASMEAFRPFFVSLNLPYSVVNKEETAIQALVFNYMDVEMDVTVTLEGSDGFMHIVMDTNDVNAIGTEVAGDQAVVLTVPAGTSRSKSFPIIPKRFGAVTIKVKAQSTLAADAVERQLLVEVEEGEAAQAKVTISVCMVYAMKNVEERRQDIVYHKVYLLGARIRDILNFVVRENLDGNHRFEMEVACSRRKLWGVVGNFHNVSWVMDTTNADVTGLRRLMCFNNDRTLEVRLAWVDDDDYLFVYEGDVHCKYYRGRLQLFAVNPHKVKVVYDCTFLPVNDEPMEEFKKWFIPAIKTRFEWIQETTSAKRVEVTSGYPEGYLRTRRRVHPRKKRPNRGLQSSEPTAPKAKKGKHANFRGYKRGYGAMAQLEKFGESRLKLAAEGTAAEPDEPATLETTSDDLSDEYDGPSVESVVGEGSAQVTQQRSLGFRSGLRAMAKGAMARVWPLPSLGAAPTGPPKFTKGEHTTTASGNVMGPVEEVWGVFRPFGQDCMEYWKIYDSMEIEEPGNDVQGCIRAFVTSKTKSKIREKLEWRDDENHVEIYSLLSMDPAPPVEMTNVYTTVTMTSVGEKETEVKFECTFDASLPMAVPGIQDNQKGAYMACINGLQQLFHSEVGTLEVVVKSAKDLAVSGDSYKVDPYVMLVANDGKPVNTKVCRGTQNPIWDEKFPLSLTSRTRNVVFTVMDYSKSKDIGKSVVNIEELASGKEKNMSLKLQGGGTLTVRLYLKMHQKPQQLEEGEKVIPGIMLPFIAPVFQSELDTIRNEFTHLIMSFLGPGQKYGLIRTTRLRTHPEVPLEEMPAACLPLPTEEWFSAKKHGRLMERLAEFIGSQAKFMMRFAEAKKKGMWDPWKANFSGYLPANERLIELWQNDEEFCRQFIQGINPMMLKVCKEQSQIPASMLGLKVQGKTTLQLMAENRLFIVDYAPMLGAPATPGKFFYAPIVLMYKEELGDGKSRLNMLGIQLTRKSGKNKVYSPETAKTHPNKYMFAKMHVMSADNNVHQFLYHLGYTHLGMEPIAVSLHTHLPPDHPIHRLLLPHFKDTIGINYLARHSLVSRIFPITDPMFATSTVGGLHMFIKEWRKYNFMDMAFPEELKRRGFDEAKSDGLEDYFFRDDGFKLWHIYKDYVTGVVEEAYPADQKVTDDKALQDFCQMIEGEGQLRGFPREISTKKLLVDCLTNIMFNVSAQHSAVNFPQYDYYSFIPNRPAQLNMEMPHGPNDMLESAILDALPDAKYTSLQVLLSYMLSMPSQTAITGVEAMKEVYPEVHEKFQEQLQDLSNEIKGRNEGLKAEGKVAYTYLDPENVAMSIDI</sequence>
<evidence type="ECO:0000259" key="6">
    <source>
        <dbReference type="PROSITE" id="PS51393"/>
    </source>
</evidence>
<dbReference type="Pfam" id="PF00207">
    <property type="entry name" value="A2M"/>
    <property type="match status" value="1"/>
</dbReference>
<evidence type="ECO:0000256" key="1">
    <source>
        <dbReference type="ARBA" id="ARBA00022723"/>
    </source>
</evidence>
<evidence type="ECO:0000256" key="4">
    <source>
        <dbReference type="SAM" id="MobiDB-lite"/>
    </source>
</evidence>
<dbReference type="GO" id="GO:0034440">
    <property type="term" value="P:lipid oxidation"/>
    <property type="evidence" value="ECO:0007669"/>
    <property type="project" value="InterPro"/>
</dbReference>
<dbReference type="Gene3D" id="3.10.450.60">
    <property type="match status" value="1"/>
</dbReference>
<dbReference type="PRINTS" id="PR00087">
    <property type="entry name" value="LIPOXYGENASE"/>
</dbReference>
<protein>
    <recommendedName>
        <fullName evidence="8">Lipoxygenase</fullName>
    </recommendedName>
</protein>
<dbReference type="Gene3D" id="2.20.130.20">
    <property type="match status" value="1"/>
</dbReference>
<dbReference type="PROSITE" id="PS51393">
    <property type="entry name" value="LIPOXYGENASE_3"/>
    <property type="match status" value="1"/>
</dbReference>
<dbReference type="GO" id="GO:0046872">
    <property type="term" value="F:metal ion binding"/>
    <property type="evidence" value="ECO:0007669"/>
    <property type="project" value="UniProtKB-KW"/>
</dbReference>
<dbReference type="Pfam" id="PF00168">
    <property type="entry name" value="C2"/>
    <property type="match status" value="1"/>
</dbReference>
<dbReference type="Gene3D" id="3.30.530.20">
    <property type="match status" value="2"/>
</dbReference>
<dbReference type="InterPro" id="IPR023393">
    <property type="entry name" value="START-like_dom_sf"/>
</dbReference>
<feature type="compositionally biased region" description="Polar residues" evidence="4">
    <location>
        <begin position="35"/>
        <end position="48"/>
    </location>
</feature>
<dbReference type="SUPFAM" id="SSF48484">
    <property type="entry name" value="Lipoxigenase"/>
    <property type="match status" value="1"/>
</dbReference>
<evidence type="ECO:0008006" key="8">
    <source>
        <dbReference type="Google" id="ProtNLM"/>
    </source>
</evidence>
<name>C3ZS13_BRAFL</name>
<dbReference type="InterPro" id="IPR013783">
    <property type="entry name" value="Ig-like_fold"/>
</dbReference>
<keyword evidence="3" id="KW-0560">Oxidoreductase</keyword>
<reference evidence="7" key="1">
    <citation type="journal article" date="2008" name="Nature">
        <title>The amphioxus genome and the evolution of the chordate karyotype.</title>
        <authorList>
            <consortium name="US DOE Joint Genome Institute (JGI-PGF)"/>
            <person name="Putnam N.H."/>
            <person name="Butts T."/>
            <person name="Ferrier D.E.K."/>
            <person name="Furlong R.F."/>
            <person name="Hellsten U."/>
            <person name="Kawashima T."/>
            <person name="Robinson-Rechavi M."/>
            <person name="Shoguchi E."/>
            <person name="Terry A."/>
            <person name="Yu J.-K."/>
            <person name="Benito-Gutierrez E.L."/>
            <person name="Dubchak I."/>
            <person name="Garcia-Fernandez J."/>
            <person name="Gibson-Brown J.J."/>
            <person name="Grigoriev I.V."/>
            <person name="Horton A.C."/>
            <person name="de Jong P.J."/>
            <person name="Jurka J."/>
            <person name="Kapitonov V.V."/>
            <person name="Kohara Y."/>
            <person name="Kuroki Y."/>
            <person name="Lindquist E."/>
            <person name="Lucas S."/>
            <person name="Osoegawa K."/>
            <person name="Pennacchio L.A."/>
            <person name="Salamov A.A."/>
            <person name="Satou Y."/>
            <person name="Sauka-Spengler T."/>
            <person name="Schmutz J."/>
            <person name="Shin-I T."/>
            <person name="Toyoda A."/>
            <person name="Bronner-Fraser M."/>
            <person name="Fujiyama A."/>
            <person name="Holland L.Z."/>
            <person name="Holland P.W.H."/>
            <person name="Satoh N."/>
            <person name="Rokhsar D.S."/>
        </authorList>
    </citation>
    <scope>NUCLEOTIDE SEQUENCE [LARGE SCALE GENOMIC DNA]</scope>
    <source>
        <strain evidence="7">S238N-H82</strain>
        <tissue evidence="7">Testes</tissue>
    </source>
</reference>
<keyword evidence="1" id="KW-0479">Metal-binding</keyword>
<dbReference type="SUPFAM" id="SSF55961">
    <property type="entry name" value="Bet v1-like"/>
    <property type="match status" value="2"/>
</dbReference>
<dbReference type="InterPro" id="IPR000907">
    <property type="entry name" value="LipOase"/>
</dbReference>
<dbReference type="SUPFAM" id="SSF49562">
    <property type="entry name" value="C2 domain (Calcium/lipid-binding domain, CaLB)"/>
    <property type="match status" value="1"/>
</dbReference>
<evidence type="ECO:0000256" key="2">
    <source>
        <dbReference type="ARBA" id="ARBA00022964"/>
    </source>
</evidence>
<dbReference type="Gene3D" id="1.20.245.10">
    <property type="entry name" value="Lipoxygenase-1, Domain 5"/>
    <property type="match status" value="1"/>
</dbReference>
<dbReference type="SMART" id="SM00239">
    <property type="entry name" value="C2"/>
    <property type="match status" value="1"/>
</dbReference>
<feature type="region of interest" description="Disordered" evidence="4">
    <location>
        <begin position="29"/>
        <end position="48"/>
    </location>
</feature>
<evidence type="ECO:0000256" key="3">
    <source>
        <dbReference type="ARBA" id="ARBA00023002"/>
    </source>
</evidence>
<feature type="domain" description="Lipoxygenase" evidence="6">
    <location>
        <begin position="889"/>
        <end position="1458"/>
    </location>
</feature>
<dbReference type="InParanoid" id="C3ZS13"/>
<dbReference type="Gene3D" id="2.60.40.10">
    <property type="entry name" value="Immunoglobulins"/>
    <property type="match status" value="1"/>
</dbReference>
<dbReference type="GO" id="GO:0004866">
    <property type="term" value="F:endopeptidase inhibitor activity"/>
    <property type="evidence" value="ECO:0007669"/>
    <property type="project" value="InterPro"/>
</dbReference>
<evidence type="ECO:0000313" key="7">
    <source>
        <dbReference type="EMBL" id="EEN44650.1"/>
    </source>
</evidence>
<dbReference type="InterPro" id="IPR036226">
    <property type="entry name" value="LipOase_C_sf"/>
</dbReference>
<dbReference type="EMBL" id="GG666669">
    <property type="protein sequence ID" value="EEN44650.1"/>
    <property type="molecule type" value="Genomic_DNA"/>
</dbReference>
<accession>C3ZS13</accession>
<dbReference type="SMART" id="SM01360">
    <property type="entry name" value="A2M"/>
    <property type="match status" value="1"/>
</dbReference>
<dbReference type="InterPro" id="IPR000008">
    <property type="entry name" value="C2_dom"/>
</dbReference>
<keyword evidence="2" id="KW-0223">Dioxygenase</keyword>
<dbReference type="GO" id="GO:0016702">
    <property type="term" value="F:oxidoreductase activity, acting on single donors with incorporation of molecular oxygen, incorporation of two atoms of oxygen"/>
    <property type="evidence" value="ECO:0007669"/>
    <property type="project" value="InterPro"/>
</dbReference>
<evidence type="ECO:0000259" key="5">
    <source>
        <dbReference type="PROSITE" id="PS50004"/>
    </source>
</evidence>
<dbReference type="Gene3D" id="2.60.40.150">
    <property type="entry name" value="C2 domain"/>
    <property type="match status" value="1"/>
</dbReference>
<feature type="region of interest" description="Disordered" evidence="4">
    <location>
        <begin position="532"/>
        <end position="569"/>
    </location>
</feature>
<organism>
    <name type="scientific">Branchiostoma floridae</name>
    <name type="common">Florida lancelet</name>
    <name type="synonym">Amphioxus</name>
    <dbReference type="NCBI Taxonomy" id="7739"/>
    <lineage>
        <taxon>Eukaryota</taxon>
        <taxon>Metazoa</taxon>
        <taxon>Chordata</taxon>
        <taxon>Cephalochordata</taxon>
        <taxon>Leptocardii</taxon>
        <taxon>Amphioxiformes</taxon>
        <taxon>Branchiostomatidae</taxon>
        <taxon>Branchiostoma</taxon>
    </lineage>
</organism>
<dbReference type="PROSITE" id="PS50004">
    <property type="entry name" value="C2"/>
    <property type="match status" value="1"/>
</dbReference>
<dbReference type="PANTHER" id="PTHR11771">
    <property type="entry name" value="LIPOXYGENASE"/>
    <property type="match status" value="1"/>
</dbReference>
<dbReference type="Pfam" id="PF00305">
    <property type="entry name" value="Lipoxygenase"/>
    <property type="match status" value="1"/>
</dbReference>
<dbReference type="CDD" id="cd00030">
    <property type="entry name" value="C2"/>
    <property type="match status" value="1"/>
</dbReference>
<proteinExistence type="predicted"/>
<dbReference type="SUPFAM" id="SSF81296">
    <property type="entry name" value="E set domains"/>
    <property type="match status" value="1"/>
</dbReference>
<dbReference type="InterPro" id="IPR013819">
    <property type="entry name" value="LipOase_C"/>
</dbReference>
<dbReference type="CDD" id="cd07821">
    <property type="entry name" value="PYR_PYL_RCAR_like"/>
    <property type="match status" value="1"/>
</dbReference>